<dbReference type="Proteomes" id="UP001415857">
    <property type="component" value="Unassembled WGS sequence"/>
</dbReference>
<evidence type="ECO:0000313" key="2">
    <source>
        <dbReference type="Proteomes" id="UP001415857"/>
    </source>
</evidence>
<sequence length="106" mass="12014">MKLFSLNLHSMMIDEQWHALVSSKTKESKKVYTLHLERKALVSHSGSERTWRTDGGFREPLEYEIQKSPHGSFTKVNFSATINIIGNGGLIICGISQSIPFDHDRP</sequence>
<protein>
    <submittedName>
        <fullName evidence="1">Uncharacterized protein</fullName>
    </submittedName>
</protein>
<comment type="caution">
    <text evidence="1">The sequence shown here is derived from an EMBL/GenBank/DDBJ whole genome shotgun (WGS) entry which is preliminary data.</text>
</comment>
<gene>
    <name evidence="1" type="ORF">L1049_003556</name>
</gene>
<dbReference type="AlphaFoldDB" id="A0AAP0N4V0"/>
<evidence type="ECO:0000313" key="1">
    <source>
        <dbReference type="EMBL" id="KAK9265431.1"/>
    </source>
</evidence>
<proteinExistence type="predicted"/>
<name>A0AAP0N4V0_LIQFO</name>
<dbReference type="EMBL" id="JBBPBK010000397">
    <property type="protein sequence ID" value="KAK9265431.1"/>
    <property type="molecule type" value="Genomic_DNA"/>
</dbReference>
<keyword evidence="2" id="KW-1185">Reference proteome</keyword>
<accession>A0AAP0N4V0</accession>
<organism evidence="1 2">
    <name type="scientific">Liquidambar formosana</name>
    <name type="common">Formosan gum</name>
    <dbReference type="NCBI Taxonomy" id="63359"/>
    <lineage>
        <taxon>Eukaryota</taxon>
        <taxon>Viridiplantae</taxon>
        <taxon>Streptophyta</taxon>
        <taxon>Embryophyta</taxon>
        <taxon>Tracheophyta</taxon>
        <taxon>Spermatophyta</taxon>
        <taxon>Magnoliopsida</taxon>
        <taxon>eudicotyledons</taxon>
        <taxon>Gunneridae</taxon>
        <taxon>Pentapetalae</taxon>
        <taxon>Saxifragales</taxon>
        <taxon>Altingiaceae</taxon>
        <taxon>Liquidambar</taxon>
    </lineage>
</organism>
<reference evidence="1 2" key="1">
    <citation type="journal article" date="2024" name="Plant J.">
        <title>Genome sequences and population genomics reveal climatic adaptation and genomic divergence between two closely related sweetgum species.</title>
        <authorList>
            <person name="Xu W.Q."/>
            <person name="Ren C.Q."/>
            <person name="Zhang X.Y."/>
            <person name="Comes H.P."/>
            <person name="Liu X.H."/>
            <person name="Li Y.G."/>
            <person name="Kettle C.J."/>
            <person name="Jalonen R."/>
            <person name="Gaisberger H."/>
            <person name="Ma Y.Z."/>
            <person name="Qiu Y.X."/>
        </authorList>
    </citation>
    <scope>NUCLEOTIDE SEQUENCE [LARGE SCALE GENOMIC DNA]</scope>
    <source>
        <strain evidence="1">Hangzhou</strain>
    </source>
</reference>